<dbReference type="CDD" id="cd07023">
    <property type="entry name" value="S49_Sppa_N_C"/>
    <property type="match status" value="1"/>
</dbReference>
<dbReference type="SUPFAM" id="SSF52096">
    <property type="entry name" value="ClpP/crotonase"/>
    <property type="match status" value="2"/>
</dbReference>
<feature type="chain" id="PRO_5029830222" description="Peptidase S49 domain-containing protein" evidence="5">
    <location>
        <begin position="22"/>
        <end position="849"/>
    </location>
</feature>
<evidence type="ECO:0000313" key="8">
    <source>
        <dbReference type="Proteomes" id="UP000503640"/>
    </source>
</evidence>
<evidence type="ECO:0000256" key="5">
    <source>
        <dbReference type="SAM" id="SignalP"/>
    </source>
</evidence>
<reference evidence="8" key="1">
    <citation type="journal article" date="2020" name="Appl. Environ. Microbiol.">
        <title>Diazotrophic Anaeromyxobacter Isolates from Soils.</title>
        <authorList>
            <person name="Masuda Y."/>
            <person name="Yamanaka H."/>
            <person name="Xu Z.X."/>
            <person name="Shiratori Y."/>
            <person name="Aono T."/>
            <person name="Amachi S."/>
            <person name="Senoo K."/>
            <person name="Itoh H."/>
        </authorList>
    </citation>
    <scope>NUCLEOTIDE SEQUENCE [LARGE SCALE GENOMIC DNA]</scope>
    <source>
        <strain evidence="8">R267</strain>
    </source>
</reference>
<evidence type="ECO:0000259" key="6">
    <source>
        <dbReference type="Pfam" id="PF01343"/>
    </source>
</evidence>
<feature type="domain" description="Peptidase S49" evidence="6">
    <location>
        <begin position="369"/>
        <end position="508"/>
    </location>
</feature>
<dbReference type="Gene3D" id="6.20.330.10">
    <property type="match status" value="1"/>
</dbReference>
<sequence>MSPCVKLAAALAAALPLAAAAQTANLQGRALGAPGGLAVPGLSLAGAEEPTAVQLNPAGTGFVAAPTLQYFHEGRRGTGLGEDGFWLTVPAFGLVPTLAMEWIRPQDGGGARFRKTTFALALPAGQLASLAVAGNFYSSPDPALQKLWSLDAGLTLRPTRHLSLGLAVRGMNAELSGRRLPIGYDLGAATRLLGDGLTLSADLLSDDQGRGDLIARAVALGVGVELASGLGLRGQLQLPAHAGQTGPYGQVYGQLALVLDAPHAGVTLGGGGGQGMDQSWVVGARLSAERYRGRGFIPQPVPNLDLARALSRSRSLLFPVDRDRWGALLARLRQVRDDPSVPGLVVRIDDLPVGHARAEELRRLLLEVKARKPVVAYLAGGGLKEYHLATAATAVLVPPSAALFPAGLASTTPFLARGLGKLGVTFDVVAVGRYKSAPDPLVREDMSEAQREVTEAVQADVFDREVRAVAEARHLPEARVRELVDTGVFSADEARQAGLVDGLAWPDELELAVAARVGHRVRLAAGLDESPPRAAQRWGPRHKIAVVRVEGAIAAGRSRSAPLGDDGIAGAETIAALVKRAAGDREVAAIVLRVDSPGGDGLASDLIWREVVQARRAGKPVVASMGDLAASGGYLVSVAADAIVAEPSTLTGSIGVFALKPDLSGLLGKLGVSTVTVKRGRHADLQSFTRRWTEEERALVEREVRAFYGVFVSRVAEGRHLGREAVEQVAQGRVWTGAQALERGLVDALGTFDDAVRLAKERAGLPADEEVELAAFEPEHGFLGDLAGGLELQADAGPLDAIARLPELRAVSLLLEVGPLVALPPGWFGAWEGSGAGQEPGAEAGPGPR</sequence>
<comment type="similarity">
    <text evidence="1">Belongs to the peptidase S49 family.</text>
</comment>
<dbReference type="InterPro" id="IPR004635">
    <property type="entry name" value="Pept_S49_SppA"/>
</dbReference>
<feature type="signal peptide" evidence="5">
    <location>
        <begin position="1"/>
        <end position="21"/>
    </location>
</feature>
<dbReference type="InterPro" id="IPR047217">
    <property type="entry name" value="S49_SppA_67K_type_N"/>
</dbReference>
<evidence type="ECO:0000256" key="4">
    <source>
        <dbReference type="ARBA" id="ARBA00022825"/>
    </source>
</evidence>
<gene>
    <name evidence="7" type="ORF">AMYX_41520</name>
</gene>
<organism evidence="7 8">
    <name type="scientific">Anaeromyxobacter diazotrophicus</name>
    <dbReference type="NCBI Taxonomy" id="2590199"/>
    <lineage>
        <taxon>Bacteria</taxon>
        <taxon>Pseudomonadati</taxon>
        <taxon>Myxococcota</taxon>
        <taxon>Myxococcia</taxon>
        <taxon>Myxococcales</taxon>
        <taxon>Cystobacterineae</taxon>
        <taxon>Anaeromyxobacteraceae</taxon>
        <taxon>Anaeromyxobacter</taxon>
    </lineage>
</organism>
<dbReference type="RefSeq" id="WP_176068883.1">
    <property type="nucleotide sequence ID" value="NZ_BJTG01000014.1"/>
</dbReference>
<evidence type="ECO:0000313" key="7">
    <source>
        <dbReference type="EMBL" id="GEJ59411.1"/>
    </source>
</evidence>
<dbReference type="GO" id="GO:0006508">
    <property type="term" value="P:proteolysis"/>
    <property type="evidence" value="ECO:0007669"/>
    <property type="project" value="UniProtKB-KW"/>
</dbReference>
<keyword evidence="4" id="KW-0720">Serine protease</keyword>
<name>A0A7I9VSY6_9BACT</name>
<dbReference type="Pfam" id="PF01343">
    <property type="entry name" value="Peptidase_S49"/>
    <property type="match status" value="2"/>
</dbReference>
<keyword evidence="3" id="KW-0378">Hydrolase</keyword>
<dbReference type="InterPro" id="IPR029045">
    <property type="entry name" value="ClpP/crotonase-like_dom_sf"/>
</dbReference>
<dbReference type="NCBIfam" id="TIGR00706">
    <property type="entry name" value="SppA_dom"/>
    <property type="match status" value="1"/>
</dbReference>
<protein>
    <recommendedName>
        <fullName evidence="6">Peptidase S49 domain-containing protein</fullName>
    </recommendedName>
</protein>
<dbReference type="GO" id="GO:0008236">
    <property type="term" value="F:serine-type peptidase activity"/>
    <property type="evidence" value="ECO:0007669"/>
    <property type="project" value="UniProtKB-KW"/>
</dbReference>
<comment type="caution">
    <text evidence="7">The sequence shown here is derived from an EMBL/GenBank/DDBJ whole genome shotgun (WGS) entry which is preliminary data.</text>
</comment>
<keyword evidence="8" id="KW-1185">Reference proteome</keyword>
<dbReference type="Proteomes" id="UP000503640">
    <property type="component" value="Unassembled WGS sequence"/>
</dbReference>
<evidence type="ECO:0000256" key="1">
    <source>
        <dbReference type="ARBA" id="ARBA00008683"/>
    </source>
</evidence>
<proteinExistence type="inferred from homology"/>
<dbReference type="CDD" id="cd07018">
    <property type="entry name" value="S49_SppA_67K_type"/>
    <property type="match status" value="1"/>
</dbReference>
<evidence type="ECO:0000256" key="2">
    <source>
        <dbReference type="ARBA" id="ARBA00022670"/>
    </source>
</evidence>
<keyword evidence="5" id="KW-0732">Signal</keyword>
<dbReference type="Gene3D" id="3.90.226.10">
    <property type="entry name" value="2-enoyl-CoA Hydratase, Chain A, domain 1"/>
    <property type="match status" value="2"/>
</dbReference>
<dbReference type="PANTHER" id="PTHR33209:SF1">
    <property type="entry name" value="PEPTIDASE S49 DOMAIN-CONTAINING PROTEIN"/>
    <property type="match status" value="1"/>
</dbReference>
<dbReference type="InterPro" id="IPR047272">
    <property type="entry name" value="S49_SppA_C"/>
</dbReference>
<dbReference type="InterPro" id="IPR002142">
    <property type="entry name" value="Peptidase_S49"/>
</dbReference>
<feature type="domain" description="Peptidase S49" evidence="6">
    <location>
        <begin position="614"/>
        <end position="765"/>
    </location>
</feature>
<dbReference type="AlphaFoldDB" id="A0A7I9VSY6"/>
<keyword evidence="2" id="KW-0645">Protease</keyword>
<dbReference type="EMBL" id="BJTG01000014">
    <property type="protein sequence ID" value="GEJ59411.1"/>
    <property type="molecule type" value="Genomic_DNA"/>
</dbReference>
<evidence type="ECO:0000256" key="3">
    <source>
        <dbReference type="ARBA" id="ARBA00022801"/>
    </source>
</evidence>
<dbReference type="PANTHER" id="PTHR33209">
    <property type="entry name" value="PROTEASE 4"/>
    <property type="match status" value="1"/>
</dbReference>
<accession>A0A7I9VSY6</accession>